<dbReference type="OrthoDB" id="9763659at2"/>
<dbReference type="CDD" id="cd17933">
    <property type="entry name" value="DEXSc_RecD-like"/>
    <property type="match status" value="1"/>
</dbReference>
<evidence type="ECO:0000313" key="10">
    <source>
        <dbReference type="Proteomes" id="UP000293902"/>
    </source>
</evidence>
<evidence type="ECO:0000313" key="8">
    <source>
        <dbReference type="EMBL" id="RAM03436.1"/>
    </source>
</evidence>
<gene>
    <name evidence="8" type="ORF">DO021_02640</name>
    <name evidence="7" type="ORF">EYB58_04470</name>
</gene>
<dbReference type="Pfam" id="PF14490">
    <property type="entry name" value="HHH_RecD2"/>
    <property type="match status" value="1"/>
</dbReference>
<dbReference type="Proteomes" id="UP000248798">
    <property type="component" value="Unassembled WGS sequence"/>
</dbReference>
<dbReference type="Gene3D" id="1.10.10.2220">
    <property type="match status" value="1"/>
</dbReference>
<keyword evidence="8" id="KW-0347">Helicase</keyword>
<dbReference type="Gene3D" id="2.30.30.940">
    <property type="match status" value="1"/>
</dbReference>
<evidence type="ECO:0000256" key="1">
    <source>
        <dbReference type="ARBA" id="ARBA00022741"/>
    </source>
</evidence>
<dbReference type="InterPro" id="IPR027417">
    <property type="entry name" value="P-loop_NTPase"/>
</dbReference>
<dbReference type="AlphaFoldDB" id="A0A328FGY2"/>
<dbReference type="Gene3D" id="3.40.50.300">
    <property type="entry name" value="P-loop containing nucleotide triphosphate hydrolases"/>
    <property type="match status" value="2"/>
</dbReference>
<dbReference type="GO" id="GO:0043139">
    <property type="term" value="F:5'-3' DNA helicase activity"/>
    <property type="evidence" value="ECO:0007669"/>
    <property type="project" value="InterPro"/>
</dbReference>
<dbReference type="SUPFAM" id="SSF47781">
    <property type="entry name" value="RuvA domain 2-like"/>
    <property type="match status" value="1"/>
</dbReference>
<name>A0A328FGY2_9BACT</name>
<dbReference type="PANTHER" id="PTHR43788">
    <property type="entry name" value="DNA2/NAM7 HELICASE FAMILY MEMBER"/>
    <property type="match status" value="1"/>
</dbReference>
<dbReference type="InterPro" id="IPR010994">
    <property type="entry name" value="RuvA_2-like"/>
</dbReference>
<feature type="domain" description="UvrD-like helicase C-terminal" evidence="3">
    <location>
        <begin position="635"/>
        <end position="683"/>
    </location>
</feature>
<dbReference type="EMBL" id="QLNI01000004">
    <property type="protein sequence ID" value="RAM03436.1"/>
    <property type="molecule type" value="Genomic_DNA"/>
</dbReference>
<feature type="domain" description="ATP-dependent RecD2 DNA helicase-like helix-hairpin-helix" evidence="4">
    <location>
        <begin position="141"/>
        <end position="230"/>
    </location>
</feature>
<dbReference type="InterPro" id="IPR055446">
    <property type="entry name" value="RecD2_N_OB"/>
</dbReference>
<dbReference type="HAMAP" id="MF_01488">
    <property type="entry name" value="RecD2"/>
    <property type="match status" value="1"/>
</dbReference>
<evidence type="ECO:0000313" key="7">
    <source>
        <dbReference type="EMBL" id="QBH12239.1"/>
    </source>
</evidence>
<protein>
    <submittedName>
        <fullName evidence="8">ATP-dependent RecD-like DNA helicase</fullName>
    </submittedName>
</protein>
<dbReference type="GO" id="GO:0006310">
    <property type="term" value="P:DNA recombination"/>
    <property type="evidence" value="ECO:0007669"/>
    <property type="project" value="InterPro"/>
</dbReference>
<evidence type="ECO:0000313" key="9">
    <source>
        <dbReference type="Proteomes" id="UP000248798"/>
    </source>
</evidence>
<dbReference type="InterPro" id="IPR029493">
    <property type="entry name" value="RecD2-like_HHH"/>
</dbReference>
<evidence type="ECO:0000259" key="3">
    <source>
        <dbReference type="Pfam" id="PF13538"/>
    </source>
</evidence>
<feature type="domain" description="ATP-dependent RecD2 DNA helicase SH3" evidence="5">
    <location>
        <begin position="557"/>
        <end position="618"/>
    </location>
</feature>
<keyword evidence="10" id="KW-1185">Reference proteome</keyword>
<sequence length="713" mass="78426">MITISGTLSRITFQNPENHYTVCRVAVPKVADAITVVGHLPGVAQGERLKLKGTWSSHPKYGEQFKAEAFEVTLPSSMAGIRKYLSSGIIPGINQELADRIVDTFGEQTLEIIENEPNRLLDVYGIGKTKQKMIETAWNTHHAVRRVMEMLQGTPIDSAKAAAILKTYGNHALEVLTQDPFRIARDIPGIGFAAVDELARQLGTECQAEERLKACLFCRLVDLEQDGHVFEKKEDLIRTCAQRAGVSGEQLLDALGHLDADNEIVLEKDRVYLAALHKAEAGISRRIKAFLSMPNPDVHVDEESIQGQVLSSMAVQLSQEQLDVVTRIMGQKVSIITGGPGTGKTTLIKALCVVFKTLRLKVMLSAPTGRAARRLSEVTGRGAKTLHKLLGFNQDTDSFEHDFTNPLDLDLLVVDEASMVDTQLMYRLCEALPAGAGLILVGDTFQLPSVGPGNVLSDIIDSAQVAVFPLTRIFRQAQKSPIVMHAHSIRNGQMPDIKSATPDQPSQFYFIETSTPARVADTICELCAQRIPKAFPHIRETQVLTPMHRGEAGTISLNQRLQAVLNDAPGGIESHGHTFKNGDKVMHLKNNYDKEVFNGDIGRVIEADKSTGEVLVDYEGRIVAYDLPELDELTLAYAVSVHKSQGSEYDAVIIALTTAHFPLLQRNLLYTAMTRGKFLVIIVGSTRAFTTAFDNNRTALRRSGLKERLKENL</sequence>
<dbReference type="InterPro" id="IPR041451">
    <property type="entry name" value="RecD2_SH13"/>
</dbReference>
<accession>A0A328FGY2</accession>
<dbReference type="PANTHER" id="PTHR43788:SF6">
    <property type="entry name" value="DNA HELICASE B"/>
    <property type="match status" value="1"/>
</dbReference>
<dbReference type="RefSeq" id="WP_111953447.1">
    <property type="nucleotide sequence ID" value="NZ_CP036313.1"/>
</dbReference>
<dbReference type="InterPro" id="IPR050534">
    <property type="entry name" value="Coronavir_polyprotein_1ab"/>
</dbReference>
<reference evidence="8 9" key="1">
    <citation type="submission" date="2018-06" db="EMBL/GenBank/DDBJ databases">
        <title>Complete Genome Sequence of Desulfobacter hydrogenophilus (DSM3380).</title>
        <authorList>
            <person name="Marietou A."/>
            <person name="Schreiber L."/>
            <person name="Marshall I."/>
            <person name="Jorgensen B."/>
        </authorList>
    </citation>
    <scope>NUCLEOTIDE SEQUENCE [LARGE SCALE GENOMIC DNA]</scope>
    <source>
        <strain evidence="8 9">DSM 3380</strain>
    </source>
</reference>
<dbReference type="Pfam" id="PF23139">
    <property type="entry name" value="OB_YrrC"/>
    <property type="match status" value="1"/>
</dbReference>
<dbReference type="CDD" id="cd18809">
    <property type="entry name" value="SF1_C_RecD"/>
    <property type="match status" value="1"/>
</dbReference>
<keyword evidence="2" id="KW-0067">ATP-binding</keyword>
<keyword evidence="8" id="KW-0378">Hydrolase</keyword>
<dbReference type="GO" id="GO:0003677">
    <property type="term" value="F:DNA binding"/>
    <property type="evidence" value="ECO:0007669"/>
    <property type="project" value="InterPro"/>
</dbReference>
<reference evidence="7 10" key="2">
    <citation type="submission" date="2019-02" db="EMBL/GenBank/DDBJ databases">
        <title>Complete genome sequence of Desulfobacter hydrogenophilus AcRS1.</title>
        <authorList>
            <person name="Marietou A."/>
            <person name="Lund M.B."/>
            <person name="Marshall I.P.G."/>
            <person name="Schreiber L."/>
            <person name="Jorgensen B."/>
        </authorList>
    </citation>
    <scope>NUCLEOTIDE SEQUENCE [LARGE SCALE GENOMIC DNA]</scope>
    <source>
        <strain evidence="7 10">AcRS1</strain>
    </source>
</reference>
<dbReference type="InterPro" id="IPR006345">
    <property type="entry name" value="RecD2"/>
</dbReference>
<dbReference type="GO" id="GO:0009338">
    <property type="term" value="C:exodeoxyribonuclease V complex"/>
    <property type="evidence" value="ECO:0007669"/>
    <property type="project" value="TreeGrafter"/>
</dbReference>
<keyword evidence="1" id="KW-0547">Nucleotide-binding</keyword>
<dbReference type="InterPro" id="IPR027785">
    <property type="entry name" value="UvrD-like_helicase_C"/>
</dbReference>
<dbReference type="Pfam" id="PF18335">
    <property type="entry name" value="SH3_13"/>
    <property type="match status" value="1"/>
</dbReference>
<evidence type="ECO:0000259" key="5">
    <source>
        <dbReference type="Pfam" id="PF18335"/>
    </source>
</evidence>
<dbReference type="NCBIfam" id="TIGR01448">
    <property type="entry name" value="recD_rel"/>
    <property type="match status" value="1"/>
</dbReference>
<dbReference type="GO" id="GO:0017116">
    <property type="term" value="F:single-stranded DNA helicase activity"/>
    <property type="evidence" value="ECO:0007669"/>
    <property type="project" value="TreeGrafter"/>
</dbReference>
<evidence type="ECO:0000259" key="6">
    <source>
        <dbReference type="Pfam" id="PF23139"/>
    </source>
</evidence>
<proteinExistence type="inferred from homology"/>
<dbReference type="Pfam" id="PF13245">
    <property type="entry name" value="AAA_19"/>
    <property type="match status" value="1"/>
</dbReference>
<evidence type="ECO:0000259" key="4">
    <source>
        <dbReference type="Pfam" id="PF14490"/>
    </source>
</evidence>
<evidence type="ECO:0000256" key="2">
    <source>
        <dbReference type="ARBA" id="ARBA00022840"/>
    </source>
</evidence>
<dbReference type="Pfam" id="PF13538">
    <property type="entry name" value="UvrD_C_2"/>
    <property type="match status" value="1"/>
</dbReference>
<dbReference type="Proteomes" id="UP000293902">
    <property type="component" value="Chromosome"/>
</dbReference>
<dbReference type="EMBL" id="CP036313">
    <property type="protein sequence ID" value="QBH12239.1"/>
    <property type="molecule type" value="Genomic_DNA"/>
</dbReference>
<organism evidence="8 9">
    <name type="scientific">Desulfobacter hydrogenophilus</name>
    <dbReference type="NCBI Taxonomy" id="2291"/>
    <lineage>
        <taxon>Bacteria</taxon>
        <taxon>Pseudomonadati</taxon>
        <taxon>Thermodesulfobacteriota</taxon>
        <taxon>Desulfobacteria</taxon>
        <taxon>Desulfobacterales</taxon>
        <taxon>Desulfobacteraceae</taxon>
        <taxon>Desulfobacter</taxon>
    </lineage>
</organism>
<dbReference type="SUPFAM" id="SSF52540">
    <property type="entry name" value="P-loop containing nucleoside triphosphate hydrolases"/>
    <property type="match status" value="2"/>
</dbReference>
<dbReference type="Gene3D" id="1.10.150.20">
    <property type="entry name" value="5' to 3' exonuclease, C-terminal subdomain"/>
    <property type="match status" value="1"/>
</dbReference>
<dbReference type="GO" id="GO:0005524">
    <property type="term" value="F:ATP binding"/>
    <property type="evidence" value="ECO:0007669"/>
    <property type="project" value="UniProtKB-KW"/>
</dbReference>
<feature type="domain" description="ATP-dependent RecD2 DNA helicase OB-fold" evidence="6">
    <location>
        <begin position="1"/>
        <end position="75"/>
    </location>
</feature>